<evidence type="ECO:0000256" key="2">
    <source>
        <dbReference type="ARBA" id="ARBA00022490"/>
    </source>
</evidence>
<dbReference type="InterPro" id="IPR047112">
    <property type="entry name" value="RecG/Mfd"/>
</dbReference>
<proteinExistence type="inferred from homology"/>
<dbReference type="InterPro" id="IPR036101">
    <property type="entry name" value="CarD-like/TRCF_RID_sf"/>
</dbReference>
<keyword evidence="4 13" id="KW-0227">DNA damage</keyword>
<dbReference type="PANTHER" id="PTHR47964:SF1">
    <property type="entry name" value="ATP-DEPENDENT DNA HELICASE HOMOLOG RECG, CHLOROPLASTIC"/>
    <property type="match status" value="1"/>
</dbReference>
<dbReference type="InterPro" id="IPR037235">
    <property type="entry name" value="TRCF-like_C_D7"/>
</dbReference>
<dbReference type="GO" id="GO:0005524">
    <property type="term" value="F:ATP binding"/>
    <property type="evidence" value="ECO:0007669"/>
    <property type="project" value="UniProtKB-UniRule"/>
</dbReference>
<comment type="function">
    <text evidence="13">Couples transcription and DNA repair by recognizing RNA polymerase (RNAP) stalled at DNA lesions. Mediates ATP-dependent release of RNAP and its truncated transcript from the DNA, and recruitment of nucleotide excision repair machinery to the damaged site.</text>
</comment>
<evidence type="ECO:0000256" key="3">
    <source>
        <dbReference type="ARBA" id="ARBA00022741"/>
    </source>
</evidence>
<dbReference type="EMBL" id="VULQ01000001">
    <property type="protein sequence ID" value="MSS76940.1"/>
    <property type="molecule type" value="Genomic_DNA"/>
</dbReference>
<keyword evidence="8 13" id="KW-0238">DNA-binding</keyword>
<dbReference type="Gene3D" id="3.40.50.11180">
    <property type="match status" value="1"/>
</dbReference>
<evidence type="ECO:0000256" key="14">
    <source>
        <dbReference type="SAM" id="Coils"/>
    </source>
</evidence>
<evidence type="ECO:0000256" key="12">
    <source>
        <dbReference type="ARBA" id="ARBA00070128"/>
    </source>
</evidence>
<dbReference type="AlphaFoldDB" id="A0A6N7VBX5"/>
<evidence type="ECO:0000256" key="10">
    <source>
        <dbReference type="ARBA" id="ARBA00061104"/>
    </source>
</evidence>
<dbReference type="PROSITE" id="PS51194">
    <property type="entry name" value="HELICASE_CTER"/>
    <property type="match status" value="1"/>
</dbReference>
<dbReference type="FunFam" id="3.40.50.300:FF:000546">
    <property type="entry name" value="Transcription-repair-coupling factor"/>
    <property type="match status" value="1"/>
</dbReference>
<keyword evidence="14" id="KW-0175">Coiled coil</keyword>
<dbReference type="InterPro" id="IPR041471">
    <property type="entry name" value="UvrB_inter"/>
</dbReference>
<dbReference type="HAMAP" id="MF_00969">
    <property type="entry name" value="TRCF"/>
    <property type="match status" value="1"/>
</dbReference>
<protein>
    <recommendedName>
        <fullName evidence="12 13">Transcription-repair-coupling factor</fullName>
        <shortName evidence="13">TRCF</shortName>
        <ecNumber evidence="13">3.6.4.-</ecNumber>
    </recommendedName>
</protein>
<dbReference type="InterPro" id="IPR001650">
    <property type="entry name" value="Helicase_C-like"/>
</dbReference>
<evidence type="ECO:0000256" key="6">
    <source>
        <dbReference type="ARBA" id="ARBA00022806"/>
    </source>
</evidence>
<dbReference type="Pfam" id="PF00270">
    <property type="entry name" value="DEAD"/>
    <property type="match status" value="1"/>
</dbReference>
<dbReference type="GO" id="GO:0006355">
    <property type="term" value="P:regulation of DNA-templated transcription"/>
    <property type="evidence" value="ECO:0007669"/>
    <property type="project" value="UniProtKB-UniRule"/>
</dbReference>
<evidence type="ECO:0000256" key="5">
    <source>
        <dbReference type="ARBA" id="ARBA00022801"/>
    </source>
</evidence>
<comment type="caution">
    <text evidence="17">The sequence shown here is derived from an EMBL/GenBank/DDBJ whole genome shotgun (WGS) entry which is preliminary data.</text>
</comment>
<dbReference type="SMART" id="SM00982">
    <property type="entry name" value="TRCF"/>
    <property type="match status" value="1"/>
</dbReference>
<dbReference type="InterPro" id="IPR027417">
    <property type="entry name" value="P-loop_NTPase"/>
</dbReference>
<dbReference type="Gene3D" id="3.40.50.300">
    <property type="entry name" value="P-loop containing nucleotide triphosphate hydrolases"/>
    <property type="match status" value="2"/>
</dbReference>
<keyword evidence="2 13" id="KW-0963">Cytoplasm</keyword>
<dbReference type="InterPro" id="IPR003711">
    <property type="entry name" value="CarD-like/TRCF_RID"/>
</dbReference>
<keyword evidence="9 13" id="KW-0234">DNA repair</keyword>
<dbReference type="SMART" id="SM00490">
    <property type="entry name" value="HELICc"/>
    <property type="match status" value="1"/>
</dbReference>
<gene>
    <name evidence="13 17" type="primary">mfd</name>
    <name evidence="17" type="ORF">FYJ26_00560</name>
</gene>
<dbReference type="SMART" id="SM01058">
    <property type="entry name" value="CarD_TRCF"/>
    <property type="match status" value="1"/>
</dbReference>
<evidence type="ECO:0000256" key="13">
    <source>
        <dbReference type="HAMAP-Rule" id="MF_00969"/>
    </source>
</evidence>
<sequence>MNSITNQLSSIEKISKILNNYKDLSPIFLHGITRELLSHLSLTFFQILNKNIIVICENEKKAMEFAQEVNFLEENECLYFPSTEVNFYNIKSLERSDEIKRLELLNCLSKGKKCIIATTLEALSNKLTPLEIYKDKSFMIDFNSKIDINDLKKKFLNLNYEYNKLVESKGNFSIRGSIIDFWPIEYDNPVRLELFDNEVDSIRFFDSNTQRSLGNIESVEIRPTKELIYDKEDYKKVILNIEEQLDKLNNTSDFIKLKDKYRQIISYIKDSLYIANDDLITYFRDENYESIFDYINDEPIIIFDDLNRVEEEYKDRRDKFSLDLGLQIENEEVFSSFSNIKIPIKDVFINIKSFPIINASSLLKNTSNIKAKKIIELRTIEQENFNNDIDSFIANIKNLIYKDEKILILGATKKTQENLADLFIKNGINNFTYDFYSNFENNNIIITDRNTSRGYIIIDSAINVYSYRDIFGKDKKRKKKKKKSKILNANDILNYSDIEVGDYVVHENNGIGIYKGLSQIEVNNIKKDYFLIEYMGKDKVFVPVDQMDLVSKYIGNKGDKPKLSSLGSNQWKKAKQKAKKAVDEIAEDLVELYAKRSKLKGHAFSKDTAWQKEFEDSFIYEETESQLRAINEIKKDMEKDKPMDRLLCGDVGYGKTEVALRAAFKAIMDGYQVCFLVPTTILARQHYETMLERFKDFPIDCRMLSRFVSKKDQDNTIKNLKSGKVDIIIGTHRLLSSDIVFKNLGLLIIDEEQRFGVRHKDKMKKLKENLDVLTLSATPIPRTLQMSLTGIRDMSTLDKPPERRMPVNTYVIEYDFIIIKRAIEKELDRNGQVYFVYNRVGNIEKIYNHLKQLVPDANIAIAHGQMTPKSLEKVMEDFIKGEIDILLSTTIIETGMDIQNVNTIIVYDSDMMGLSQLYQLKGRIGRSSRSSYAYFTYKKGKVLTEIGEKRLKSIKDFSDFGSGYKIAMRDLELRGAGNILGESQSGQVEAIGYDLYVKFLQQAINKASGKEIKDYKFNNVYIDIKIDAYIPETYIEDPGQKIEMYTRISKIDNLEDYSLIVEDLIDRYGDVPIMVDNIMYVSLIKSLADRLGFDEIREVKDQIKISYSDRNKFTFKELSQINEKYKSKLSLDLSHNPSFNIPNTSTKLLDCYELLKLIKEIKETE</sequence>
<evidence type="ECO:0000256" key="11">
    <source>
        <dbReference type="ARBA" id="ARBA00061399"/>
    </source>
</evidence>
<dbReference type="InterPro" id="IPR014001">
    <property type="entry name" value="Helicase_ATP-bd"/>
</dbReference>
<dbReference type="EC" id="3.6.4.-" evidence="13"/>
<feature type="domain" description="Helicase C-terminal" evidence="16">
    <location>
        <begin position="818"/>
        <end position="972"/>
    </location>
</feature>
<feature type="coiled-coil region" evidence="14">
    <location>
        <begin position="231"/>
        <end position="258"/>
    </location>
</feature>
<dbReference type="RefSeq" id="WP_154538795.1">
    <property type="nucleotide sequence ID" value="NZ_VULQ01000001.1"/>
</dbReference>
<dbReference type="Gene3D" id="3.30.2060.10">
    <property type="entry name" value="Penicillin-binding protein 1b domain"/>
    <property type="match status" value="1"/>
</dbReference>
<evidence type="ECO:0000313" key="17">
    <source>
        <dbReference type="EMBL" id="MSS76940.1"/>
    </source>
</evidence>
<dbReference type="Pfam" id="PF03461">
    <property type="entry name" value="TRCF"/>
    <property type="match status" value="1"/>
</dbReference>
<organism evidence="17 18">
    <name type="scientific">Anaerococcus porci</name>
    <dbReference type="NCBI Taxonomy" id="2652269"/>
    <lineage>
        <taxon>Bacteria</taxon>
        <taxon>Bacillati</taxon>
        <taxon>Bacillota</taxon>
        <taxon>Tissierellia</taxon>
        <taxon>Tissierellales</taxon>
        <taxon>Peptoniphilaceae</taxon>
        <taxon>Anaerococcus</taxon>
    </lineage>
</organism>
<dbReference type="InterPro" id="IPR011545">
    <property type="entry name" value="DEAD/DEAH_box_helicase_dom"/>
</dbReference>
<dbReference type="SUPFAM" id="SSF52540">
    <property type="entry name" value="P-loop containing nucleoside triphosphate hydrolases"/>
    <property type="match status" value="4"/>
</dbReference>
<evidence type="ECO:0000259" key="16">
    <source>
        <dbReference type="PROSITE" id="PS51194"/>
    </source>
</evidence>
<dbReference type="GO" id="GO:0003684">
    <property type="term" value="F:damaged DNA binding"/>
    <property type="evidence" value="ECO:0007669"/>
    <property type="project" value="InterPro"/>
</dbReference>
<dbReference type="InterPro" id="IPR005118">
    <property type="entry name" value="TRCF_C"/>
</dbReference>
<keyword evidence="7 13" id="KW-0067">ATP-binding</keyword>
<comment type="similarity">
    <text evidence="10 13">In the N-terminal section; belongs to the UvrB family.</text>
</comment>
<dbReference type="GO" id="GO:0016787">
    <property type="term" value="F:hydrolase activity"/>
    <property type="evidence" value="ECO:0007669"/>
    <property type="project" value="UniProtKB-KW"/>
</dbReference>
<evidence type="ECO:0000313" key="18">
    <source>
        <dbReference type="Proteomes" id="UP000441925"/>
    </source>
</evidence>
<dbReference type="SUPFAM" id="SSF141259">
    <property type="entry name" value="CarD-like"/>
    <property type="match status" value="1"/>
</dbReference>
<evidence type="ECO:0000256" key="4">
    <source>
        <dbReference type="ARBA" id="ARBA00022763"/>
    </source>
</evidence>
<dbReference type="InterPro" id="IPR004576">
    <property type="entry name" value="Mfd"/>
</dbReference>
<dbReference type="PROSITE" id="PS51192">
    <property type="entry name" value="HELICASE_ATP_BIND_1"/>
    <property type="match status" value="1"/>
</dbReference>
<evidence type="ECO:0000256" key="8">
    <source>
        <dbReference type="ARBA" id="ARBA00023125"/>
    </source>
</evidence>
<comment type="subcellular location">
    <subcellularLocation>
        <location evidence="1 13">Cytoplasm</location>
    </subcellularLocation>
</comment>
<evidence type="ECO:0000256" key="7">
    <source>
        <dbReference type="ARBA" id="ARBA00022840"/>
    </source>
</evidence>
<accession>A0A6N7VBX5</accession>
<keyword evidence="5 13" id="KW-0378">Hydrolase</keyword>
<evidence type="ECO:0000259" key="15">
    <source>
        <dbReference type="PROSITE" id="PS51192"/>
    </source>
</evidence>
<dbReference type="Pfam" id="PF17757">
    <property type="entry name" value="UvrB_inter"/>
    <property type="match status" value="1"/>
</dbReference>
<reference evidence="17 18" key="1">
    <citation type="submission" date="2019-08" db="EMBL/GenBank/DDBJ databases">
        <title>In-depth cultivation of the pig gut microbiome towards novel bacterial diversity and tailored functional studies.</title>
        <authorList>
            <person name="Wylensek D."/>
            <person name="Hitch T.C.A."/>
            <person name="Clavel T."/>
        </authorList>
    </citation>
    <scope>NUCLEOTIDE SEQUENCE [LARGE SCALE GENOMIC DNA]</scope>
    <source>
        <strain evidence="17 18">WCA-380-WT-2B</strain>
    </source>
</reference>
<keyword evidence="18" id="KW-1185">Reference proteome</keyword>
<dbReference type="NCBIfam" id="TIGR00580">
    <property type="entry name" value="mfd"/>
    <property type="match status" value="1"/>
</dbReference>
<name>A0A6N7VBX5_9FIRM</name>
<evidence type="ECO:0000256" key="1">
    <source>
        <dbReference type="ARBA" id="ARBA00004496"/>
    </source>
</evidence>
<comment type="similarity">
    <text evidence="11 13">In the C-terminal section; belongs to the helicase family. RecG subfamily.</text>
</comment>
<dbReference type="Gene3D" id="3.90.1150.50">
    <property type="entry name" value="Transcription-repair-coupling factor, D7 domain"/>
    <property type="match status" value="1"/>
</dbReference>
<feature type="domain" description="Helicase ATP-binding" evidence="15">
    <location>
        <begin position="636"/>
        <end position="797"/>
    </location>
</feature>
<dbReference type="GO" id="GO:0000716">
    <property type="term" value="P:transcription-coupled nucleotide-excision repair, DNA damage recognition"/>
    <property type="evidence" value="ECO:0007669"/>
    <property type="project" value="UniProtKB-UniRule"/>
</dbReference>
<dbReference type="SMART" id="SM00487">
    <property type="entry name" value="DEXDc"/>
    <property type="match status" value="1"/>
</dbReference>
<dbReference type="GO" id="GO:0003678">
    <property type="term" value="F:DNA helicase activity"/>
    <property type="evidence" value="ECO:0007669"/>
    <property type="project" value="TreeGrafter"/>
</dbReference>
<dbReference type="Pfam" id="PF00271">
    <property type="entry name" value="Helicase_C"/>
    <property type="match status" value="1"/>
</dbReference>
<evidence type="ECO:0000256" key="9">
    <source>
        <dbReference type="ARBA" id="ARBA00023204"/>
    </source>
</evidence>
<keyword evidence="3 13" id="KW-0547">Nucleotide-binding</keyword>
<dbReference type="SUPFAM" id="SSF143517">
    <property type="entry name" value="TRCF domain-like"/>
    <property type="match status" value="1"/>
</dbReference>
<dbReference type="Proteomes" id="UP000441925">
    <property type="component" value="Unassembled WGS sequence"/>
</dbReference>
<dbReference type="GO" id="GO:0005737">
    <property type="term" value="C:cytoplasm"/>
    <property type="evidence" value="ECO:0007669"/>
    <property type="project" value="UniProtKB-SubCell"/>
</dbReference>
<dbReference type="PANTHER" id="PTHR47964">
    <property type="entry name" value="ATP-DEPENDENT DNA HELICASE HOMOLOG RECG, CHLOROPLASTIC"/>
    <property type="match status" value="1"/>
</dbReference>
<keyword evidence="6" id="KW-0347">Helicase</keyword>
<dbReference type="Gene3D" id="2.40.10.170">
    <property type="match status" value="1"/>
</dbReference>
<dbReference type="CDD" id="cd17991">
    <property type="entry name" value="DEXHc_TRCF"/>
    <property type="match status" value="1"/>
</dbReference>
<dbReference type="Pfam" id="PF02559">
    <property type="entry name" value="CarD_TRCF_RID"/>
    <property type="match status" value="1"/>
</dbReference>